<feature type="transmembrane region" description="Helical" evidence="1">
    <location>
        <begin position="64"/>
        <end position="87"/>
    </location>
</feature>
<accession>A0A809RUD2</accession>
<proteinExistence type="predicted"/>
<dbReference type="AlphaFoldDB" id="A0A809RUD2"/>
<reference evidence="2" key="1">
    <citation type="journal article" name="DNA Res.">
        <title>The physiological potential of anammox bacteria as revealed by their core genome structure.</title>
        <authorList>
            <person name="Okubo T."/>
            <person name="Toyoda A."/>
            <person name="Fukuhara K."/>
            <person name="Uchiyama I."/>
            <person name="Harigaya Y."/>
            <person name="Kuroiwa M."/>
            <person name="Suzuki T."/>
            <person name="Murakami Y."/>
            <person name="Suwa Y."/>
            <person name="Takami H."/>
        </authorList>
    </citation>
    <scope>NUCLEOTIDE SEQUENCE</scope>
    <source>
        <strain evidence="2">317325-2</strain>
    </source>
</reference>
<name>A0A809RUD2_9BACT</name>
<protein>
    <submittedName>
        <fullName evidence="2">Uncharacterized protein</fullName>
    </submittedName>
</protein>
<gene>
    <name evidence="2" type="ORF">NPRO_09870</name>
</gene>
<feature type="transmembrane region" description="Helical" evidence="1">
    <location>
        <begin position="12"/>
        <end position="33"/>
    </location>
</feature>
<evidence type="ECO:0000256" key="1">
    <source>
        <dbReference type="SAM" id="Phobius"/>
    </source>
</evidence>
<feature type="transmembrane region" description="Helical" evidence="1">
    <location>
        <begin position="213"/>
        <end position="231"/>
    </location>
</feature>
<dbReference type="KEGG" id="npy:NPRO_09870"/>
<dbReference type="EMBL" id="AP021858">
    <property type="protein sequence ID" value="BBO23392.1"/>
    <property type="molecule type" value="Genomic_DNA"/>
</dbReference>
<feature type="transmembrane region" description="Helical" evidence="1">
    <location>
        <begin position="40"/>
        <end position="58"/>
    </location>
</feature>
<sequence>MWLVVIERPDILVFGCAIWVPLAVWIISLVHWMVTAEIDFVQGLVGIVVAGALGFLTVNPPHPSLPPLFVMAAVATIALAPVVRVAINRSEMGSIEVEAIDRAYEQLAHKPDNLGAKFRLAKALYNKGIRAHAIEIAREALQGAPERLFTEELRMLDKWQDAEKREPTARRIRCVECGIPNFPGSMYCTTCGAPYLLDYAQGRWVKAGLVRRVTWAWLAAMFAVVGIPTAALTLPLVAAAITIGLLLALAIWTFLSAMKEPVVRPS</sequence>
<feature type="transmembrane region" description="Helical" evidence="1">
    <location>
        <begin position="237"/>
        <end position="255"/>
    </location>
</feature>
<evidence type="ECO:0000313" key="2">
    <source>
        <dbReference type="EMBL" id="BBO23392.1"/>
    </source>
</evidence>
<keyword evidence="1" id="KW-0472">Membrane</keyword>
<dbReference type="Proteomes" id="UP000662873">
    <property type="component" value="Chromosome"/>
</dbReference>
<evidence type="ECO:0000313" key="3">
    <source>
        <dbReference type="Proteomes" id="UP000662873"/>
    </source>
</evidence>
<organism evidence="2 3">
    <name type="scientific">Candidatus Nitrosymbiomonas proteolyticus</name>
    <dbReference type="NCBI Taxonomy" id="2608984"/>
    <lineage>
        <taxon>Bacteria</taxon>
        <taxon>Bacillati</taxon>
        <taxon>Armatimonadota</taxon>
        <taxon>Armatimonadota incertae sedis</taxon>
        <taxon>Candidatus Nitrosymbiomonas</taxon>
    </lineage>
</organism>
<keyword evidence="1" id="KW-0812">Transmembrane</keyword>
<keyword evidence="1" id="KW-1133">Transmembrane helix</keyword>